<sequence>MSNNFDDRSHDKYDILVQKRMTFVRMSHDIVVRRRTIARTTNDGRRTDFSVRVVLVCTYYNILPVLFYYGMAISDQEYEMRFRAEIVVLPKNGHFALSAATGVTEEQTKLGLENWFDEYNARELRQIWEAKTVTYNQLRTMSSKLDDMQNLLNKMRDGMNQVKQGVASVKQRFGFQDATVAIASQCAMPELTAFLMTIVMHLLVIVAYNMYSVSTIAEPHRQKVLLETILSGQLSVRAKDDCVQCFAKRYTIVVVRRQPARDKKFAETVHGRGMSGTSFKRHKLLFIVEKRSTATARIDTLRRQVVLQTP</sequence>
<organism>
    <name type="scientific">Culex quinquefasciatus</name>
    <name type="common">Southern house mosquito</name>
    <name type="synonym">Culex pungens</name>
    <dbReference type="NCBI Taxonomy" id="7176"/>
    <lineage>
        <taxon>Eukaryota</taxon>
        <taxon>Metazoa</taxon>
        <taxon>Ecdysozoa</taxon>
        <taxon>Arthropoda</taxon>
        <taxon>Hexapoda</taxon>
        <taxon>Insecta</taxon>
        <taxon>Pterygota</taxon>
        <taxon>Neoptera</taxon>
        <taxon>Endopterygota</taxon>
        <taxon>Diptera</taxon>
        <taxon>Nematocera</taxon>
        <taxon>Culicoidea</taxon>
        <taxon>Culicidae</taxon>
        <taxon>Culicinae</taxon>
        <taxon>Culicini</taxon>
        <taxon>Culex</taxon>
        <taxon>Culex</taxon>
    </lineage>
</organism>
<evidence type="ECO:0000313" key="3">
    <source>
        <dbReference type="EnsemblMetazoa" id="CPIJ015497-PA"/>
    </source>
</evidence>
<keyword evidence="1" id="KW-1133">Transmembrane helix</keyword>
<feature type="transmembrane region" description="Helical" evidence="1">
    <location>
        <begin position="191"/>
        <end position="211"/>
    </location>
</feature>
<dbReference type="InParanoid" id="B0X7R6"/>
<reference evidence="3" key="2">
    <citation type="submission" date="2020-05" db="UniProtKB">
        <authorList>
            <consortium name="EnsemblMetazoa"/>
        </authorList>
    </citation>
    <scope>IDENTIFICATION</scope>
    <source>
        <strain evidence="3">JHB</strain>
    </source>
</reference>
<evidence type="ECO:0000256" key="1">
    <source>
        <dbReference type="SAM" id="Phobius"/>
    </source>
</evidence>
<keyword evidence="4" id="KW-1185">Reference proteome</keyword>
<keyword evidence="1" id="KW-0812">Transmembrane</keyword>
<dbReference type="HOGENOM" id="CLU_897904_0_0_1"/>
<accession>B0X7R6</accession>
<dbReference type="Proteomes" id="UP000002320">
    <property type="component" value="Unassembled WGS sequence"/>
</dbReference>
<dbReference type="AlphaFoldDB" id="B0X7R6"/>
<evidence type="ECO:0000313" key="4">
    <source>
        <dbReference type="Proteomes" id="UP000002320"/>
    </source>
</evidence>
<proteinExistence type="predicted"/>
<dbReference type="OrthoDB" id="10265193at2759"/>
<dbReference type="EMBL" id="DS232459">
    <property type="protein sequence ID" value="EDS42078.1"/>
    <property type="molecule type" value="Genomic_DNA"/>
</dbReference>
<gene>
    <name evidence="3" type="primary">6048838</name>
    <name evidence="2" type="ORF">CpipJ_CPIJ015497</name>
</gene>
<keyword evidence="1" id="KW-0472">Membrane</keyword>
<feature type="transmembrane region" description="Helical" evidence="1">
    <location>
        <begin position="49"/>
        <end position="71"/>
    </location>
</feature>
<dbReference type="GO" id="GO:0030246">
    <property type="term" value="F:carbohydrate binding"/>
    <property type="evidence" value="ECO:0007669"/>
    <property type="project" value="UniProtKB-KW"/>
</dbReference>
<dbReference type="STRING" id="7176.B0X7R6"/>
<evidence type="ECO:0000313" key="2">
    <source>
        <dbReference type="EMBL" id="EDS42078.1"/>
    </source>
</evidence>
<dbReference type="VEuPathDB" id="VectorBase:CQUJHB002132"/>
<dbReference type="KEGG" id="cqu:CpipJ_CPIJ015497"/>
<protein>
    <submittedName>
        <fullName evidence="2 3">Truncated ER mannose-binding lectin</fullName>
    </submittedName>
</protein>
<reference evidence="2" key="1">
    <citation type="submission" date="2007-03" db="EMBL/GenBank/DDBJ databases">
        <title>Annotation of Culex pipiens quinquefasciatus.</title>
        <authorList>
            <consortium name="The Broad Institute Genome Sequencing Platform"/>
            <person name="Atkinson P.W."/>
            <person name="Hemingway J."/>
            <person name="Christensen B.M."/>
            <person name="Higgs S."/>
            <person name="Kodira C."/>
            <person name="Hannick L."/>
            <person name="Megy K."/>
            <person name="O'Leary S."/>
            <person name="Pearson M."/>
            <person name="Haas B.J."/>
            <person name="Mauceli E."/>
            <person name="Wortman J.R."/>
            <person name="Lee N.H."/>
            <person name="Guigo R."/>
            <person name="Stanke M."/>
            <person name="Alvarado L."/>
            <person name="Amedeo P."/>
            <person name="Antoine C.H."/>
            <person name="Arensburger P."/>
            <person name="Bidwell S.L."/>
            <person name="Crawford M."/>
            <person name="Camaro F."/>
            <person name="Devon K."/>
            <person name="Engels R."/>
            <person name="Hammond M."/>
            <person name="Howarth C."/>
            <person name="Koehrsen M."/>
            <person name="Lawson D."/>
            <person name="Montgomery P."/>
            <person name="Nene V."/>
            <person name="Nusbaum C."/>
            <person name="Puiu D."/>
            <person name="Romero-Severson J."/>
            <person name="Severson D.W."/>
            <person name="Shumway M."/>
            <person name="Sisk P."/>
            <person name="Stolte C."/>
            <person name="Zeng Q."/>
            <person name="Eisenstadt E."/>
            <person name="Fraser-Liggett C."/>
            <person name="Strausberg R."/>
            <person name="Galagan J."/>
            <person name="Birren B."/>
            <person name="Collins F.H."/>
        </authorList>
    </citation>
    <scope>NUCLEOTIDE SEQUENCE [LARGE SCALE GENOMIC DNA]</scope>
    <source>
        <strain evidence="2">JHB</strain>
    </source>
</reference>
<keyword evidence="2" id="KW-0430">Lectin</keyword>
<dbReference type="VEuPathDB" id="VectorBase:CPIJ015497"/>
<dbReference type="EnsemblMetazoa" id="CPIJ015497-RA">
    <property type="protein sequence ID" value="CPIJ015497-PA"/>
    <property type="gene ID" value="CPIJ015497"/>
</dbReference>
<name>B0X7R6_CULQU</name>